<dbReference type="HOGENOM" id="CLU_3191916_0_0_1"/>
<evidence type="ECO:0000313" key="2">
    <source>
        <dbReference type="Proteomes" id="UP000015104"/>
    </source>
</evidence>
<reference evidence="1" key="2">
    <citation type="submission" date="2015-06" db="UniProtKB">
        <authorList>
            <consortium name="EnsemblMetazoa"/>
        </authorList>
    </citation>
    <scope>IDENTIFICATION</scope>
</reference>
<reference evidence="2" key="1">
    <citation type="submission" date="2011-08" db="EMBL/GenBank/DDBJ databases">
        <authorList>
            <person name="Rombauts S."/>
        </authorList>
    </citation>
    <scope>NUCLEOTIDE SEQUENCE</scope>
    <source>
        <strain evidence="2">London</strain>
    </source>
</reference>
<dbReference type="EMBL" id="CAEY01000463">
    <property type="status" value="NOT_ANNOTATED_CDS"/>
    <property type="molecule type" value="Genomic_DNA"/>
</dbReference>
<organism evidence="1 2">
    <name type="scientific">Tetranychus urticae</name>
    <name type="common">Two-spotted spider mite</name>
    <dbReference type="NCBI Taxonomy" id="32264"/>
    <lineage>
        <taxon>Eukaryota</taxon>
        <taxon>Metazoa</taxon>
        <taxon>Ecdysozoa</taxon>
        <taxon>Arthropoda</taxon>
        <taxon>Chelicerata</taxon>
        <taxon>Arachnida</taxon>
        <taxon>Acari</taxon>
        <taxon>Acariformes</taxon>
        <taxon>Trombidiformes</taxon>
        <taxon>Prostigmata</taxon>
        <taxon>Eleutherengona</taxon>
        <taxon>Raphignathae</taxon>
        <taxon>Tetranychoidea</taxon>
        <taxon>Tetranychidae</taxon>
        <taxon>Tetranychus</taxon>
    </lineage>
</organism>
<evidence type="ECO:0000313" key="1">
    <source>
        <dbReference type="EnsemblMetazoa" id="tetur01g11120.1"/>
    </source>
</evidence>
<sequence>MANLTAIDYWSFPVSLSFHLITVLIKVDVLTVFVDIKDCNHGPNFR</sequence>
<dbReference type="AlphaFoldDB" id="T1JSN1"/>
<dbReference type="Proteomes" id="UP000015104">
    <property type="component" value="Unassembled WGS sequence"/>
</dbReference>
<keyword evidence="2" id="KW-1185">Reference proteome</keyword>
<name>T1JSN1_TETUR</name>
<proteinExistence type="predicted"/>
<protein>
    <submittedName>
        <fullName evidence="1">Uncharacterized protein</fullName>
    </submittedName>
</protein>
<dbReference type="EnsemblMetazoa" id="tetur01g11120.1">
    <property type="protein sequence ID" value="tetur01g11120.1"/>
    <property type="gene ID" value="tetur01g11120"/>
</dbReference>
<accession>T1JSN1</accession>